<dbReference type="SMART" id="SM00147">
    <property type="entry name" value="RasGEF"/>
    <property type="match status" value="1"/>
</dbReference>
<dbReference type="Proteomes" id="UP000054560">
    <property type="component" value="Unassembled WGS sequence"/>
</dbReference>
<dbReference type="Gene3D" id="1.10.840.10">
    <property type="entry name" value="Ras guanine-nucleotide exchange factors catalytic domain"/>
    <property type="match status" value="1"/>
</dbReference>
<dbReference type="PROSITE" id="PS50212">
    <property type="entry name" value="RASGEF_NTER"/>
    <property type="match status" value="1"/>
</dbReference>
<dbReference type="EMBL" id="KQ242423">
    <property type="protein sequence ID" value="KNC78797.1"/>
    <property type="molecule type" value="Genomic_DNA"/>
</dbReference>
<dbReference type="eggNOG" id="KOG3417">
    <property type="taxonomic scope" value="Eukaryota"/>
</dbReference>
<evidence type="ECO:0000256" key="1">
    <source>
        <dbReference type="ARBA" id="ARBA00022658"/>
    </source>
</evidence>
<feature type="compositionally biased region" description="Polar residues" evidence="3">
    <location>
        <begin position="338"/>
        <end position="354"/>
    </location>
</feature>
<dbReference type="Gene3D" id="1.20.870.10">
    <property type="entry name" value="Son of sevenless (SoS) protein Chain: S domain 1"/>
    <property type="match status" value="1"/>
</dbReference>
<feature type="region of interest" description="Disordered" evidence="3">
    <location>
        <begin position="380"/>
        <end position="449"/>
    </location>
</feature>
<feature type="region of interest" description="Disordered" evidence="3">
    <location>
        <begin position="37"/>
        <end position="63"/>
    </location>
</feature>
<feature type="compositionally biased region" description="Acidic residues" evidence="3">
    <location>
        <begin position="110"/>
        <end position="125"/>
    </location>
</feature>
<evidence type="ECO:0000259" key="5">
    <source>
        <dbReference type="PROSITE" id="PS50212"/>
    </source>
</evidence>
<feature type="compositionally biased region" description="Low complexity" evidence="3">
    <location>
        <begin position="406"/>
        <end position="429"/>
    </location>
</feature>
<dbReference type="PANTHER" id="PTHR23113">
    <property type="entry name" value="GUANINE NUCLEOTIDE EXCHANGE FACTOR"/>
    <property type="match status" value="1"/>
</dbReference>
<dbReference type="InterPro" id="IPR001895">
    <property type="entry name" value="RASGEF_cat_dom"/>
</dbReference>
<feature type="compositionally biased region" description="Basic and acidic residues" evidence="3">
    <location>
        <begin position="126"/>
        <end position="138"/>
    </location>
</feature>
<reference evidence="6 7" key="1">
    <citation type="submission" date="2011-02" db="EMBL/GenBank/DDBJ databases">
        <title>The Genome Sequence of Sphaeroforma arctica JP610.</title>
        <authorList>
            <consortium name="The Broad Institute Genome Sequencing Platform"/>
            <person name="Russ C."/>
            <person name="Cuomo C."/>
            <person name="Young S.K."/>
            <person name="Zeng Q."/>
            <person name="Gargeya S."/>
            <person name="Alvarado L."/>
            <person name="Berlin A."/>
            <person name="Chapman S.B."/>
            <person name="Chen Z."/>
            <person name="Freedman E."/>
            <person name="Gellesch M."/>
            <person name="Goldberg J."/>
            <person name="Griggs A."/>
            <person name="Gujja S."/>
            <person name="Heilman E."/>
            <person name="Heiman D."/>
            <person name="Howarth C."/>
            <person name="Mehta T."/>
            <person name="Neiman D."/>
            <person name="Pearson M."/>
            <person name="Roberts A."/>
            <person name="Saif S."/>
            <person name="Shea T."/>
            <person name="Shenoy N."/>
            <person name="Sisk P."/>
            <person name="Stolte C."/>
            <person name="Sykes S."/>
            <person name="White J."/>
            <person name="Yandava C."/>
            <person name="Burger G."/>
            <person name="Gray M.W."/>
            <person name="Holland P.W.H."/>
            <person name="King N."/>
            <person name="Lang F.B.F."/>
            <person name="Roger A.J."/>
            <person name="Ruiz-Trillo I."/>
            <person name="Haas B."/>
            <person name="Nusbaum C."/>
            <person name="Birren B."/>
        </authorList>
    </citation>
    <scope>NUCLEOTIDE SEQUENCE [LARGE SCALE GENOMIC DNA]</scope>
    <source>
        <strain evidence="6 7">JP610</strain>
    </source>
</reference>
<dbReference type="InterPro" id="IPR008937">
    <property type="entry name" value="Ras-like_GEF"/>
</dbReference>
<dbReference type="RefSeq" id="XP_014152699.1">
    <property type="nucleotide sequence ID" value="XM_014297224.1"/>
</dbReference>
<evidence type="ECO:0000313" key="7">
    <source>
        <dbReference type="Proteomes" id="UP000054560"/>
    </source>
</evidence>
<dbReference type="InterPro" id="IPR036964">
    <property type="entry name" value="RASGEF_cat_dom_sf"/>
</dbReference>
<organism evidence="6 7">
    <name type="scientific">Sphaeroforma arctica JP610</name>
    <dbReference type="NCBI Taxonomy" id="667725"/>
    <lineage>
        <taxon>Eukaryota</taxon>
        <taxon>Ichthyosporea</taxon>
        <taxon>Ichthyophonida</taxon>
        <taxon>Sphaeroforma</taxon>
    </lineage>
</organism>
<keyword evidence="7" id="KW-1185">Reference proteome</keyword>
<dbReference type="InterPro" id="IPR000651">
    <property type="entry name" value="Ras-like_Gua-exchang_fac_N"/>
</dbReference>
<dbReference type="GO" id="GO:0005085">
    <property type="term" value="F:guanyl-nucleotide exchange factor activity"/>
    <property type="evidence" value="ECO:0007669"/>
    <property type="project" value="UniProtKB-KW"/>
</dbReference>
<feature type="domain" description="N-terminal Ras-GEF" evidence="5">
    <location>
        <begin position="551"/>
        <end position="691"/>
    </location>
</feature>
<dbReference type="GeneID" id="25909290"/>
<dbReference type="OrthoDB" id="546434at2759"/>
<evidence type="ECO:0000256" key="2">
    <source>
        <dbReference type="PROSITE-ProRule" id="PRU00168"/>
    </source>
</evidence>
<dbReference type="PANTHER" id="PTHR23113:SF252">
    <property type="entry name" value="RAS GUANYL-RELEASING PROTEIN 3"/>
    <property type="match status" value="1"/>
</dbReference>
<evidence type="ECO:0000259" key="4">
    <source>
        <dbReference type="PROSITE" id="PS50009"/>
    </source>
</evidence>
<dbReference type="STRING" id="667725.A0A0L0FPR9"/>
<dbReference type="Pfam" id="PF00617">
    <property type="entry name" value="RasGEF"/>
    <property type="match status" value="1"/>
</dbReference>
<feature type="compositionally biased region" description="Polar residues" evidence="3">
    <location>
        <begin position="158"/>
        <end position="169"/>
    </location>
</feature>
<dbReference type="InterPro" id="IPR023578">
    <property type="entry name" value="Ras_GEF_dom_sf"/>
</dbReference>
<evidence type="ECO:0000256" key="3">
    <source>
        <dbReference type="SAM" id="MobiDB-lite"/>
    </source>
</evidence>
<protein>
    <recommendedName>
        <fullName evidence="8">Ras-GEF domain-containing protein</fullName>
    </recommendedName>
</protein>
<feature type="region of interest" description="Disordered" evidence="3">
    <location>
        <begin position="79"/>
        <end position="175"/>
    </location>
</feature>
<sequence length="865" mass="95114">MASHSDSSANNECLRSGQALADALVALVQPGVEADENQALARSDSGHTEPIFKKCNPTKTQTDFTRRKSHIEMFAAVPMFNDDQGESSRLDECDSTTVPTPSRYMSVDDIREEDEDEGDEVSSDENDSKNDTGTDTDMKQSSVRNQGTGRMLSHAHSTDSTESCVSETGSDGEGASRSLLTMQRARLNCSINSTAIDKIDAVPGDQVKDDQSGATYTNVGSESELNMSSTQRRLRSPSNPRPISPTDFTSRFYTPPHPGNSTALNPGSHAYTKPPHPHSRGARSVSVNSSSGAFRVHNSLNKGWAGKLMYRSGRKRGVSVGSACGDGATTLYPVASTVNSRRSSLSNSPGQSPKSRSRGHSISGGVGLLLQHLGAAMKGADGKRIPTKGKITGHTSDDSDGIKALSAKSSGGSLSSTSAMSAGSSTGTDASDDTEKMKLRPMPSDTTKKTLSHTFASIRRAGMRNSSSSATSSMATSGPGSLQNVKCIASDSLTINSDTARLGASFDSLDAICDSSDSVCMTPNLGYWEEIRASNEPRVWFDISEEEDEGEDGILSAASVNRLVEHYIRHFGSCSTFQVASYNFPKIMLRSHLWFLTSPGLLRKLTEIYDVPKDYPEEKRVRNAICQGLRFWMQQQILDFTVPNFFKNKELVSVEPEMQTELDNLYKAMENHGEDTGTLRRTLEKQLQQQFDKKQALLSQPTPEEADYKPEFGALPLDLVAEQLTLIEFDYFHAIQMRDLKAKLWTDELEQCPIMKMIIHFNQVSTWVIHTILSADTIENGARTIDKFRTLAASLRTQSNYNTMMAIDGALQHTAVERLHKTFHELSDRKTKALQELKDFTTPMLNYKRYREVQRQQIGFCIPYM</sequence>
<dbReference type="SUPFAM" id="SSF48366">
    <property type="entry name" value="Ras GEF"/>
    <property type="match status" value="1"/>
</dbReference>
<dbReference type="AlphaFoldDB" id="A0A0L0FPR9"/>
<feature type="region of interest" description="Disordered" evidence="3">
    <location>
        <begin position="338"/>
        <end position="364"/>
    </location>
</feature>
<proteinExistence type="predicted"/>
<feature type="domain" description="Ras-GEF" evidence="4">
    <location>
        <begin position="716"/>
        <end position="865"/>
    </location>
</feature>
<gene>
    <name evidence="6" type="ORF">SARC_08786</name>
</gene>
<keyword evidence="1 2" id="KW-0344">Guanine-nucleotide releasing factor</keyword>
<dbReference type="GO" id="GO:0007265">
    <property type="term" value="P:Ras protein signal transduction"/>
    <property type="evidence" value="ECO:0007669"/>
    <property type="project" value="TreeGrafter"/>
</dbReference>
<evidence type="ECO:0008006" key="8">
    <source>
        <dbReference type="Google" id="ProtNLM"/>
    </source>
</evidence>
<evidence type="ECO:0000313" key="6">
    <source>
        <dbReference type="EMBL" id="KNC78797.1"/>
    </source>
</evidence>
<feature type="compositionally biased region" description="Polar residues" evidence="3">
    <location>
        <begin position="212"/>
        <end position="231"/>
    </location>
</feature>
<name>A0A0L0FPR9_9EUKA</name>
<feature type="compositionally biased region" description="Polar residues" evidence="3">
    <location>
        <begin position="139"/>
        <end position="148"/>
    </location>
</feature>
<feature type="region of interest" description="Disordered" evidence="3">
    <location>
        <begin position="202"/>
        <end position="286"/>
    </location>
</feature>
<dbReference type="GO" id="GO:0005886">
    <property type="term" value="C:plasma membrane"/>
    <property type="evidence" value="ECO:0007669"/>
    <property type="project" value="TreeGrafter"/>
</dbReference>
<accession>A0A0L0FPR9</accession>
<dbReference type="PROSITE" id="PS50009">
    <property type="entry name" value="RASGEF_CAT"/>
    <property type="match status" value="1"/>
</dbReference>